<dbReference type="EMBL" id="NEVM01000005">
    <property type="protein sequence ID" value="OZI31629.1"/>
    <property type="molecule type" value="Genomic_DNA"/>
</dbReference>
<dbReference type="Proteomes" id="UP000216020">
    <property type="component" value="Unassembled WGS sequence"/>
</dbReference>
<evidence type="ECO:0008006" key="4">
    <source>
        <dbReference type="Google" id="ProtNLM"/>
    </source>
</evidence>
<evidence type="ECO:0000256" key="1">
    <source>
        <dbReference type="SAM" id="Phobius"/>
    </source>
</evidence>
<comment type="caution">
    <text evidence="2">The sequence shown here is derived from an EMBL/GenBank/DDBJ whole genome shotgun (WGS) entry which is preliminary data.</text>
</comment>
<dbReference type="PROSITE" id="PS51257">
    <property type="entry name" value="PROKAR_LIPOPROTEIN"/>
    <property type="match status" value="1"/>
</dbReference>
<gene>
    <name evidence="2" type="ORF">CAL29_27485</name>
</gene>
<evidence type="ECO:0000313" key="2">
    <source>
        <dbReference type="EMBL" id="OZI31629.1"/>
    </source>
</evidence>
<dbReference type="AlphaFoldDB" id="A0A261S2Q7"/>
<name>A0A261S2Q7_9BORD</name>
<feature type="transmembrane region" description="Helical" evidence="1">
    <location>
        <begin position="12"/>
        <end position="32"/>
    </location>
</feature>
<sequence>MSSRVVFSGGRAIGFLCSGMVAATLVLTGCAVKKPQPVAAAPQAPAAPKPVACTPVAADSPLVGTWYSVSTPHGVAGNLQTLTVLSPDGRMTYQTQLKIGKRVRPALSESGCWTYADGVYTMQTTASYGDPVDVSDPIYRNRYQVEKIDGKHARMRELKPNGQLITATRMASNYRLP</sequence>
<keyword evidence="1" id="KW-0812">Transmembrane</keyword>
<keyword evidence="1" id="KW-1133">Transmembrane helix</keyword>
<dbReference type="RefSeq" id="WP_373559819.1">
    <property type="nucleotide sequence ID" value="NZ_NEVM01000005.1"/>
</dbReference>
<keyword evidence="1" id="KW-0472">Membrane</keyword>
<proteinExistence type="predicted"/>
<evidence type="ECO:0000313" key="3">
    <source>
        <dbReference type="Proteomes" id="UP000216020"/>
    </source>
</evidence>
<accession>A0A261S2Q7</accession>
<keyword evidence="3" id="KW-1185">Reference proteome</keyword>
<organism evidence="2 3">
    <name type="scientific">Bordetella genomosp. 10</name>
    <dbReference type="NCBI Taxonomy" id="1416804"/>
    <lineage>
        <taxon>Bacteria</taxon>
        <taxon>Pseudomonadati</taxon>
        <taxon>Pseudomonadota</taxon>
        <taxon>Betaproteobacteria</taxon>
        <taxon>Burkholderiales</taxon>
        <taxon>Alcaligenaceae</taxon>
        <taxon>Bordetella</taxon>
    </lineage>
</organism>
<protein>
    <recommendedName>
        <fullName evidence="4">Lipocalin-like domain-containing protein</fullName>
    </recommendedName>
</protein>
<reference evidence="3" key="1">
    <citation type="submission" date="2017-05" db="EMBL/GenBank/DDBJ databases">
        <title>Complete and WGS of Bordetella genogroups.</title>
        <authorList>
            <person name="Spilker T."/>
            <person name="Lipuma J."/>
        </authorList>
    </citation>
    <scope>NUCLEOTIDE SEQUENCE [LARGE SCALE GENOMIC DNA]</scope>
    <source>
        <strain evidence="3">AU16122</strain>
    </source>
</reference>